<protein>
    <submittedName>
        <fullName evidence="1">Uncharacterized protein</fullName>
    </submittedName>
</protein>
<evidence type="ECO:0000313" key="1">
    <source>
        <dbReference type="EMBL" id="KKM23832.1"/>
    </source>
</evidence>
<reference evidence="1" key="1">
    <citation type="journal article" date="2015" name="Nature">
        <title>Complex archaea that bridge the gap between prokaryotes and eukaryotes.</title>
        <authorList>
            <person name="Spang A."/>
            <person name="Saw J.H."/>
            <person name="Jorgensen S.L."/>
            <person name="Zaremba-Niedzwiedzka K."/>
            <person name="Martijn J."/>
            <person name="Lind A.E."/>
            <person name="van Eijk R."/>
            <person name="Schleper C."/>
            <person name="Guy L."/>
            <person name="Ettema T.J."/>
        </authorList>
    </citation>
    <scope>NUCLEOTIDE SEQUENCE</scope>
</reference>
<dbReference type="AlphaFoldDB" id="A0A0F9I8I4"/>
<comment type="caution">
    <text evidence="1">The sequence shown here is derived from an EMBL/GenBank/DDBJ whole genome shotgun (WGS) entry which is preliminary data.</text>
</comment>
<name>A0A0F9I8I4_9ZZZZ</name>
<organism evidence="1">
    <name type="scientific">marine sediment metagenome</name>
    <dbReference type="NCBI Taxonomy" id="412755"/>
    <lineage>
        <taxon>unclassified sequences</taxon>
        <taxon>metagenomes</taxon>
        <taxon>ecological metagenomes</taxon>
    </lineage>
</organism>
<proteinExistence type="predicted"/>
<accession>A0A0F9I8I4</accession>
<dbReference type="EMBL" id="LAZR01013045">
    <property type="protein sequence ID" value="KKM23832.1"/>
    <property type="molecule type" value="Genomic_DNA"/>
</dbReference>
<gene>
    <name evidence="1" type="ORF">LCGC14_1611180</name>
</gene>
<sequence length="88" mass="9868">MEFATLIELAKYTTPPVIVALGLGYWLYKSSDRSAERANDRSVALEDILTNHLDHVEKAVDRQTEGLAEHTTVLNATCRVLERAIDKI</sequence>